<dbReference type="RefSeq" id="XP_025467751.1">
    <property type="nucleotide sequence ID" value="XM_025617198.1"/>
</dbReference>
<organism evidence="2 3">
    <name type="scientific">Aspergillus sclerotioniger CBS 115572</name>
    <dbReference type="NCBI Taxonomy" id="1450535"/>
    <lineage>
        <taxon>Eukaryota</taxon>
        <taxon>Fungi</taxon>
        <taxon>Dikarya</taxon>
        <taxon>Ascomycota</taxon>
        <taxon>Pezizomycotina</taxon>
        <taxon>Eurotiomycetes</taxon>
        <taxon>Eurotiomycetidae</taxon>
        <taxon>Eurotiales</taxon>
        <taxon>Aspergillaceae</taxon>
        <taxon>Aspergillus</taxon>
        <taxon>Aspergillus subgen. Circumdati</taxon>
    </lineage>
</organism>
<gene>
    <name evidence="2" type="ORF">BO94DRAFT_624108</name>
</gene>
<keyword evidence="1" id="KW-0472">Membrane</keyword>
<sequence length="128" mass="13884">MQAAHLVTFECPRTRLAFITNVTLPLAEASISKASIPLIFQTSIDLSTEEIPEDLEQSPVCISILIISYVFEANHHSSYLQTNTMRFSILLLALATAVIGAPLANLNERDAGAVAEPFDEITVAAINK</sequence>
<accession>A0A317WSS9</accession>
<keyword evidence="3" id="KW-1185">Reference proteome</keyword>
<keyword evidence="1" id="KW-1133">Transmembrane helix</keyword>
<name>A0A317WSS9_9EURO</name>
<dbReference type="EMBL" id="MSFK01000013">
    <property type="protein sequence ID" value="PWY87968.1"/>
    <property type="molecule type" value="Genomic_DNA"/>
</dbReference>
<proteinExistence type="predicted"/>
<keyword evidence="1" id="KW-0812">Transmembrane</keyword>
<dbReference type="Proteomes" id="UP000246702">
    <property type="component" value="Unassembled WGS sequence"/>
</dbReference>
<comment type="caution">
    <text evidence="2">The sequence shown here is derived from an EMBL/GenBank/DDBJ whole genome shotgun (WGS) entry which is preliminary data.</text>
</comment>
<feature type="transmembrane region" description="Helical" evidence="1">
    <location>
        <begin position="87"/>
        <end position="104"/>
    </location>
</feature>
<dbReference type="GeneID" id="37119341"/>
<evidence type="ECO:0000313" key="3">
    <source>
        <dbReference type="Proteomes" id="UP000246702"/>
    </source>
</evidence>
<reference evidence="2 3" key="1">
    <citation type="submission" date="2016-12" db="EMBL/GenBank/DDBJ databases">
        <title>The genomes of Aspergillus section Nigri reveals drivers in fungal speciation.</title>
        <authorList>
            <consortium name="DOE Joint Genome Institute"/>
            <person name="Vesth T.C."/>
            <person name="Nybo J."/>
            <person name="Theobald S."/>
            <person name="Brandl J."/>
            <person name="Frisvad J.C."/>
            <person name="Nielsen K.F."/>
            <person name="Lyhne E.K."/>
            <person name="Kogle M.E."/>
            <person name="Kuo A."/>
            <person name="Riley R."/>
            <person name="Clum A."/>
            <person name="Nolan M."/>
            <person name="Lipzen A."/>
            <person name="Salamov A."/>
            <person name="Henrissat B."/>
            <person name="Wiebenga A."/>
            <person name="De Vries R.P."/>
            <person name="Grigoriev I.V."/>
            <person name="Mortensen U.H."/>
            <person name="Andersen M.R."/>
            <person name="Baker S.E."/>
        </authorList>
    </citation>
    <scope>NUCLEOTIDE SEQUENCE [LARGE SCALE GENOMIC DNA]</scope>
    <source>
        <strain evidence="2 3">CBS 115572</strain>
    </source>
</reference>
<dbReference type="AlphaFoldDB" id="A0A317WSS9"/>
<evidence type="ECO:0000313" key="2">
    <source>
        <dbReference type="EMBL" id="PWY87968.1"/>
    </source>
</evidence>
<evidence type="ECO:0000256" key="1">
    <source>
        <dbReference type="SAM" id="Phobius"/>
    </source>
</evidence>
<protein>
    <submittedName>
        <fullName evidence="2">Uncharacterized protein</fullName>
    </submittedName>
</protein>